<dbReference type="RefSeq" id="WP_072581340.1">
    <property type="nucleotide sequence ID" value="NZ_CP016020.1"/>
</dbReference>
<reference evidence="1 2" key="1">
    <citation type="journal article" date="2016" name="Sci. Rep.">
        <title>Complete genome sequence and transcriptomic analysis of a novel marine strain Bacillus weihaiensis reveals the mechanism of brown algae degradation.</title>
        <authorList>
            <person name="Zhu Y."/>
            <person name="Chen P."/>
            <person name="Bao Y."/>
            <person name="Men Y."/>
            <person name="Zeng Y."/>
            <person name="Yang J."/>
            <person name="Sun J."/>
            <person name="Sun Y."/>
        </authorList>
    </citation>
    <scope>NUCLEOTIDE SEQUENCE [LARGE SCALE GENOMIC DNA]</scope>
    <source>
        <strain evidence="1 2">Alg07</strain>
    </source>
</reference>
<evidence type="ECO:0000313" key="2">
    <source>
        <dbReference type="Proteomes" id="UP000181936"/>
    </source>
</evidence>
<proteinExistence type="predicted"/>
<name>A0A1L3MW35_9BACI</name>
<dbReference type="KEGG" id="bwh:A9C19_18410"/>
<keyword evidence="2" id="KW-1185">Reference proteome</keyword>
<dbReference type="OrthoDB" id="3196277at2"/>
<gene>
    <name evidence="1" type="ORF">A9C19_18410</name>
</gene>
<dbReference type="EMBL" id="CP016020">
    <property type="protein sequence ID" value="APH06538.1"/>
    <property type="molecule type" value="Genomic_DNA"/>
</dbReference>
<protein>
    <submittedName>
        <fullName evidence="1">Uncharacterized protein</fullName>
    </submittedName>
</protein>
<dbReference type="Proteomes" id="UP000181936">
    <property type="component" value="Chromosome"/>
</dbReference>
<organism evidence="1 2">
    <name type="scientific">Bacillus weihaiensis</name>
    <dbReference type="NCBI Taxonomy" id="1547283"/>
    <lineage>
        <taxon>Bacteria</taxon>
        <taxon>Bacillati</taxon>
        <taxon>Bacillota</taxon>
        <taxon>Bacilli</taxon>
        <taxon>Bacillales</taxon>
        <taxon>Bacillaceae</taxon>
        <taxon>Bacillus</taxon>
    </lineage>
</organism>
<sequence>MGNDVFQINLDTDVLDILRNKVNEEQNISYNKTNGKHRAWDKICAIMDRLDDTVYFLNELKLNTGKYKRSAFDFYGFMNNASVVLDCIKELAKIFDVPDEKIKKSTEIFKQLGSDGEGSDEKYFEYLRSLCAVHPVGTNRHKRYQANDFECSPYVVWNNREIWQDDCDIYAVVYTSKDGESNKRVQIYISQIFEYLKTRLEFVTEITDEIDQYQKQVISDFKKRPIKTEKEFDNYIDYLRNLDKELNERYGSDCYYPFDYIINLFELKVSNPQNQIKMNLYLNALKYAIEFEHNRMQNMSYEGFENNGLLFLERNIETSLYIELYSPRSGSEEQRRYHYNLEKISYLSYDTGYSNKQWAYNQLNGAKIFLEKYVSFEGATGDFEHYALVKLALYLDCLDNKCLINRNIPNDLKYRKGLLSDDELKELIPVK</sequence>
<dbReference type="AlphaFoldDB" id="A0A1L3MW35"/>
<accession>A0A1L3MW35</accession>
<evidence type="ECO:0000313" key="1">
    <source>
        <dbReference type="EMBL" id="APH06538.1"/>
    </source>
</evidence>